<dbReference type="EC" id="3.1.3.16" evidence="4"/>
<protein>
    <submittedName>
        <fullName evidence="4">PP2C family protein-serine/threonine phosphatase</fullName>
        <ecNumber evidence="4">3.1.3.16</ecNumber>
    </submittedName>
</protein>
<dbReference type="GO" id="GO:0004722">
    <property type="term" value="F:protein serine/threonine phosphatase activity"/>
    <property type="evidence" value="ECO:0007669"/>
    <property type="project" value="UniProtKB-EC"/>
</dbReference>
<keyword evidence="2" id="KW-1133">Transmembrane helix</keyword>
<dbReference type="PANTHER" id="PTHR43156:SF2">
    <property type="entry name" value="STAGE II SPORULATION PROTEIN E"/>
    <property type="match status" value="1"/>
</dbReference>
<dbReference type="Pfam" id="PF07228">
    <property type="entry name" value="SpoIIE"/>
    <property type="match status" value="1"/>
</dbReference>
<keyword evidence="1 4" id="KW-0378">Hydrolase</keyword>
<dbReference type="SMART" id="SM00331">
    <property type="entry name" value="PP2C_SIG"/>
    <property type="match status" value="1"/>
</dbReference>
<feature type="transmembrane region" description="Helical" evidence="2">
    <location>
        <begin position="93"/>
        <end position="111"/>
    </location>
</feature>
<feature type="transmembrane region" description="Helical" evidence="2">
    <location>
        <begin position="21"/>
        <end position="38"/>
    </location>
</feature>
<comment type="caution">
    <text evidence="4">The sequence shown here is derived from an EMBL/GenBank/DDBJ whole genome shotgun (WGS) entry which is preliminary data.</text>
</comment>
<organism evidence="4 5">
    <name type="scientific">Streptomyces pathocidini</name>
    <dbReference type="NCBI Taxonomy" id="1650571"/>
    <lineage>
        <taxon>Bacteria</taxon>
        <taxon>Bacillati</taxon>
        <taxon>Actinomycetota</taxon>
        <taxon>Actinomycetes</taxon>
        <taxon>Kitasatosporales</taxon>
        <taxon>Streptomycetaceae</taxon>
        <taxon>Streptomyces</taxon>
    </lineage>
</organism>
<dbReference type="EMBL" id="JBIRWE010000004">
    <property type="protein sequence ID" value="MFI1965027.1"/>
    <property type="molecule type" value="Genomic_DNA"/>
</dbReference>
<evidence type="ECO:0000256" key="1">
    <source>
        <dbReference type="ARBA" id="ARBA00022801"/>
    </source>
</evidence>
<name>A0ABW7UU30_9ACTN</name>
<evidence type="ECO:0000256" key="2">
    <source>
        <dbReference type="SAM" id="Phobius"/>
    </source>
</evidence>
<dbReference type="InterPro" id="IPR036457">
    <property type="entry name" value="PPM-type-like_dom_sf"/>
</dbReference>
<keyword evidence="5" id="KW-1185">Reference proteome</keyword>
<evidence type="ECO:0000313" key="4">
    <source>
        <dbReference type="EMBL" id="MFI1965027.1"/>
    </source>
</evidence>
<dbReference type="PANTHER" id="PTHR43156">
    <property type="entry name" value="STAGE II SPORULATION PROTEIN E-RELATED"/>
    <property type="match status" value="1"/>
</dbReference>
<evidence type="ECO:0000313" key="5">
    <source>
        <dbReference type="Proteomes" id="UP001611548"/>
    </source>
</evidence>
<accession>A0ABW7UU30</accession>
<dbReference type="InterPro" id="IPR001932">
    <property type="entry name" value="PPM-type_phosphatase-like_dom"/>
</dbReference>
<keyword evidence="2" id="KW-0812">Transmembrane</keyword>
<gene>
    <name evidence="4" type="ORF">ACH429_13075</name>
</gene>
<keyword evidence="2" id="KW-0472">Membrane</keyword>
<reference evidence="4 5" key="1">
    <citation type="submission" date="2024-10" db="EMBL/GenBank/DDBJ databases">
        <title>The Natural Products Discovery Center: Release of the First 8490 Sequenced Strains for Exploring Actinobacteria Biosynthetic Diversity.</title>
        <authorList>
            <person name="Kalkreuter E."/>
            <person name="Kautsar S.A."/>
            <person name="Yang D."/>
            <person name="Bader C.D."/>
            <person name="Teijaro C.N."/>
            <person name="Fluegel L."/>
            <person name="Davis C.M."/>
            <person name="Simpson J.R."/>
            <person name="Lauterbach L."/>
            <person name="Steele A.D."/>
            <person name="Gui C."/>
            <person name="Meng S."/>
            <person name="Li G."/>
            <person name="Viehrig K."/>
            <person name="Ye F."/>
            <person name="Su P."/>
            <person name="Kiefer A.F."/>
            <person name="Nichols A."/>
            <person name="Cepeda A.J."/>
            <person name="Yan W."/>
            <person name="Fan B."/>
            <person name="Jiang Y."/>
            <person name="Adhikari A."/>
            <person name="Zheng C.-J."/>
            <person name="Schuster L."/>
            <person name="Cowan T.M."/>
            <person name="Smanski M.J."/>
            <person name="Chevrette M.G."/>
            <person name="De Carvalho L.P.S."/>
            <person name="Shen B."/>
        </authorList>
    </citation>
    <scope>NUCLEOTIDE SEQUENCE [LARGE SCALE GENOMIC DNA]</scope>
    <source>
        <strain evidence="4 5">NPDC020327</strain>
    </source>
</reference>
<dbReference type="RefSeq" id="WP_055471746.1">
    <property type="nucleotide sequence ID" value="NZ_JBIRWE010000004.1"/>
</dbReference>
<proteinExistence type="predicted"/>
<dbReference type="InterPro" id="IPR052016">
    <property type="entry name" value="Bact_Sigma-Reg"/>
</dbReference>
<dbReference type="Proteomes" id="UP001611548">
    <property type="component" value="Unassembled WGS sequence"/>
</dbReference>
<dbReference type="SUPFAM" id="SSF81606">
    <property type="entry name" value="PP2C-like"/>
    <property type="match status" value="1"/>
</dbReference>
<feature type="transmembrane region" description="Helical" evidence="2">
    <location>
        <begin position="58"/>
        <end position="81"/>
    </location>
</feature>
<evidence type="ECO:0000259" key="3">
    <source>
        <dbReference type="SMART" id="SM00331"/>
    </source>
</evidence>
<dbReference type="Gene3D" id="3.60.40.10">
    <property type="entry name" value="PPM-type phosphatase domain"/>
    <property type="match status" value="1"/>
</dbReference>
<sequence length="380" mass="40450">MGSPTEWRGTAGRAVVRRLKLLPAVIIVAGVLIDYFTPPDFSGAALYSAAPMAGAPVLSLPALILTGLAACGADIALLAHFGYWGPSGGYSELSSVVIISALAVLINRLLYRSDVRLQSARTIALAVQRAVLPEPPPRVGPMTIAARYTAAHEGAQIGGDLYAVQDTPYGVRCIVGDVRGKGLNAVEAVDIVLGTFREAAEEEPTLAELAARLDRALTRESKRRANLDDVEGFTTAVLAEIPYGGEELRLFNRGHPGPLVLLDGAVRYVEPSQPELPLGLAVLCADRDRADTVPFPEGATLLLYTDGLSEARDRDGAFYDPVARLTGRRFASPDALLDLLLDEVGRHTDGLTTDDMALLALTRGPRFNQMGEGASRRTAE</sequence>
<feature type="domain" description="PPM-type phosphatase" evidence="3">
    <location>
        <begin position="142"/>
        <end position="363"/>
    </location>
</feature>